<dbReference type="Proteomes" id="UP000651156">
    <property type="component" value="Unassembled WGS sequence"/>
</dbReference>
<comment type="similarity">
    <text evidence="2">Belongs to the bacterial solute-binding protein 8 family.</text>
</comment>
<evidence type="ECO:0000256" key="3">
    <source>
        <dbReference type="ARBA" id="ARBA00022448"/>
    </source>
</evidence>
<keyword evidence="4" id="KW-0732">Signal</keyword>
<dbReference type="PANTHER" id="PTHR30532">
    <property type="entry name" value="IRON III DICITRATE-BINDING PERIPLASMIC PROTEIN"/>
    <property type="match status" value="1"/>
</dbReference>
<evidence type="ECO:0000313" key="7">
    <source>
        <dbReference type="EMBL" id="MBE9193652.1"/>
    </source>
</evidence>
<evidence type="ECO:0000256" key="5">
    <source>
        <dbReference type="SAM" id="Phobius"/>
    </source>
</evidence>
<dbReference type="Gene3D" id="3.40.50.1980">
    <property type="entry name" value="Nitrogenase molybdenum iron protein domain"/>
    <property type="match status" value="2"/>
</dbReference>
<dbReference type="Pfam" id="PF01497">
    <property type="entry name" value="Peripla_BP_2"/>
    <property type="match status" value="1"/>
</dbReference>
<dbReference type="EMBL" id="JADEWN010000118">
    <property type="protein sequence ID" value="MBE9193652.1"/>
    <property type="molecule type" value="Genomic_DNA"/>
</dbReference>
<gene>
    <name evidence="7" type="ORF">IQ230_25715</name>
</gene>
<comment type="subcellular location">
    <subcellularLocation>
        <location evidence="1">Cell envelope</location>
    </subcellularLocation>
</comment>
<keyword evidence="3" id="KW-0813">Transport</keyword>
<feature type="transmembrane region" description="Helical" evidence="5">
    <location>
        <begin position="12"/>
        <end position="32"/>
    </location>
</feature>
<proteinExistence type="inferred from homology"/>
<dbReference type="PANTHER" id="PTHR30532:SF25">
    <property type="entry name" value="IRON(III) DICITRATE-BINDING PERIPLASMIC PROTEIN"/>
    <property type="match status" value="1"/>
</dbReference>
<dbReference type="PROSITE" id="PS50983">
    <property type="entry name" value="FE_B12_PBP"/>
    <property type="match status" value="1"/>
</dbReference>
<dbReference type="PROSITE" id="PS51257">
    <property type="entry name" value="PROKAR_LIPOPROTEIN"/>
    <property type="match status" value="1"/>
</dbReference>
<evidence type="ECO:0000256" key="2">
    <source>
        <dbReference type="ARBA" id="ARBA00008814"/>
    </source>
</evidence>
<sequence length="345" mass="39170">MAIQQRYQRVLKFFVLLNFAILTISACGISSYRELEAVSNNCRIIAHVMGDTCVPLNPQRVVVWGGTELDPVLALGVKPIAGTPNVLTYVKEKLPSEQWQGIEDISNPQGPNLERLLKLKPDLILGHKSRIEQVYPQLSKIAPTVLDGAEDWKRTFRLFAEALGKTDKAQQVMDNYDARIKRFKAEMSNQLPFTISAIEVRADAFILSTKDSFAMSVIQEAGLSLPPALTQYTWRTWTLSKERLYELESDALFLRSWGEVGKEQHKAQSQLEKLKTDPLWTQLQVVQQNKVYEVGDYFQGAGPITANFILDDLFTAYCKFMRYSKRSTQMKSNETVLARLARKNS</sequence>
<dbReference type="SUPFAM" id="SSF53807">
    <property type="entry name" value="Helical backbone' metal receptor"/>
    <property type="match status" value="1"/>
</dbReference>
<protein>
    <submittedName>
        <fullName evidence="7">Iron-siderophore ABC transporter substrate-binding protein</fullName>
    </submittedName>
</protein>
<keyword evidence="5" id="KW-1133">Transmembrane helix</keyword>
<keyword evidence="5" id="KW-0472">Membrane</keyword>
<feature type="domain" description="Fe/B12 periplasmic-binding" evidence="6">
    <location>
        <begin position="60"/>
        <end position="321"/>
    </location>
</feature>
<reference evidence="7 8" key="1">
    <citation type="submission" date="2020-10" db="EMBL/GenBank/DDBJ databases">
        <authorList>
            <person name="Castelo-Branco R."/>
            <person name="Eusebio N."/>
            <person name="Adriana R."/>
            <person name="Vieira A."/>
            <person name="Brugerolle De Fraissinette N."/>
            <person name="Rezende De Castro R."/>
            <person name="Schneider M.P."/>
            <person name="Vasconcelos V."/>
            <person name="Leao P.N."/>
        </authorList>
    </citation>
    <scope>NUCLEOTIDE SEQUENCE [LARGE SCALE GENOMIC DNA]</scope>
    <source>
        <strain evidence="7 8">LEGE 06123</strain>
    </source>
</reference>
<evidence type="ECO:0000313" key="8">
    <source>
        <dbReference type="Proteomes" id="UP000651156"/>
    </source>
</evidence>
<comment type="caution">
    <text evidence="7">The sequence shown here is derived from an EMBL/GenBank/DDBJ whole genome shotgun (WGS) entry which is preliminary data.</text>
</comment>
<organism evidence="7 8">
    <name type="scientific">Gloeocapsopsis crepidinum LEGE 06123</name>
    <dbReference type="NCBI Taxonomy" id="588587"/>
    <lineage>
        <taxon>Bacteria</taxon>
        <taxon>Bacillati</taxon>
        <taxon>Cyanobacteriota</taxon>
        <taxon>Cyanophyceae</taxon>
        <taxon>Oscillatoriophycideae</taxon>
        <taxon>Chroococcales</taxon>
        <taxon>Chroococcaceae</taxon>
        <taxon>Gloeocapsopsis</taxon>
    </lineage>
</organism>
<dbReference type="InterPro" id="IPR002491">
    <property type="entry name" value="ABC_transptr_periplasmic_BD"/>
</dbReference>
<evidence type="ECO:0000259" key="6">
    <source>
        <dbReference type="PROSITE" id="PS50983"/>
    </source>
</evidence>
<evidence type="ECO:0000256" key="1">
    <source>
        <dbReference type="ARBA" id="ARBA00004196"/>
    </source>
</evidence>
<dbReference type="CDD" id="cd01146">
    <property type="entry name" value="FhuD"/>
    <property type="match status" value="1"/>
</dbReference>
<evidence type="ECO:0000256" key="4">
    <source>
        <dbReference type="ARBA" id="ARBA00022729"/>
    </source>
</evidence>
<accession>A0ABR9UZB1</accession>
<keyword evidence="8" id="KW-1185">Reference proteome</keyword>
<keyword evidence="5" id="KW-0812">Transmembrane</keyword>
<dbReference type="InterPro" id="IPR051313">
    <property type="entry name" value="Bact_iron-sidero_bind"/>
</dbReference>
<name>A0ABR9UZB1_9CHRO</name>